<evidence type="ECO:0000313" key="2">
    <source>
        <dbReference type="Proteomes" id="UP000199025"/>
    </source>
</evidence>
<protein>
    <submittedName>
        <fullName evidence="1">Uncharacterized protein</fullName>
    </submittedName>
</protein>
<dbReference type="Proteomes" id="UP000199025">
    <property type="component" value="Unassembled WGS sequence"/>
</dbReference>
<keyword evidence="2" id="KW-1185">Reference proteome</keyword>
<proteinExistence type="predicted"/>
<dbReference type="AlphaFoldDB" id="A0A1I3VJ37"/>
<organism evidence="1 2">
    <name type="scientific">Amycolatopsis sacchari</name>
    <dbReference type="NCBI Taxonomy" id="115433"/>
    <lineage>
        <taxon>Bacteria</taxon>
        <taxon>Bacillati</taxon>
        <taxon>Actinomycetota</taxon>
        <taxon>Actinomycetes</taxon>
        <taxon>Pseudonocardiales</taxon>
        <taxon>Pseudonocardiaceae</taxon>
        <taxon>Amycolatopsis</taxon>
    </lineage>
</organism>
<dbReference type="STRING" id="115433.SAMN05421835_11140"/>
<reference evidence="1 2" key="1">
    <citation type="submission" date="2016-10" db="EMBL/GenBank/DDBJ databases">
        <authorList>
            <person name="de Groot N.N."/>
        </authorList>
    </citation>
    <scope>NUCLEOTIDE SEQUENCE [LARGE SCALE GENOMIC DNA]</scope>
    <source>
        <strain evidence="1 2">DSM 44468</strain>
    </source>
</reference>
<evidence type="ECO:0000313" key="1">
    <source>
        <dbReference type="EMBL" id="SFJ95182.1"/>
    </source>
</evidence>
<gene>
    <name evidence="1" type="ORF">SAMN05421835_11140</name>
</gene>
<dbReference type="EMBL" id="FORP01000011">
    <property type="protein sequence ID" value="SFJ95182.1"/>
    <property type="molecule type" value="Genomic_DNA"/>
</dbReference>
<sequence length="98" mass="10263">MTGAQLPGDGAGQDRAWIVLSVIRARICSVAARGELWLMRMPPSPRSRISPSCAAPGVKSAADWKSAVFSGAQDTTSILPKRSRIAPASAGISHRPVP</sequence>
<accession>A0A1I3VJ37</accession>
<name>A0A1I3VJ37_9PSEU</name>